<accession>A0ABT6WQ71</accession>
<protein>
    <submittedName>
        <fullName evidence="1">Uncharacterized protein</fullName>
    </submittedName>
</protein>
<proteinExistence type="predicted"/>
<dbReference type="EMBL" id="JASCTH010000017">
    <property type="protein sequence ID" value="MDI6101896.1"/>
    <property type="molecule type" value="Genomic_DNA"/>
</dbReference>
<gene>
    <name evidence="1" type="ORF">QLQ12_25075</name>
</gene>
<dbReference type="Proteomes" id="UP001241758">
    <property type="component" value="Unassembled WGS sequence"/>
</dbReference>
<sequence>MLNPTHLLLMLDDGARAARQAGEDGAATVLTAMADSLVASLKHRDDIPSWRQDDLRAIRERVS</sequence>
<reference evidence="1 2" key="1">
    <citation type="submission" date="2023-05" db="EMBL/GenBank/DDBJ databases">
        <title>Actinoplanes sp. NEAU-A12 genome sequencing.</title>
        <authorList>
            <person name="Wang Z.-S."/>
        </authorList>
    </citation>
    <scope>NUCLEOTIDE SEQUENCE [LARGE SCALE GENOMIC DNA]</scope>
    <source>
        <strain evidence="1 2">NEAU-A12</strain>
    </source>
</reference>
<evidence type="ECO:0000313" key="2">
    <source>
        <dbReference type="Proteomes" id="UP001241758"/>
    </source>
</evidence>
<comment type="caution">
    <text evidence="1">The sequence shown here is derived from an EMBL/GenBank/DDBJ whole genome shotgun (WGS) entry which is preliminary data.</text>
</comment>
<dbReference type="RefSeq" id="WP_282762895.1">
    <property type="nucleotide sequence ID" value="NZ_JASCTH010000017.1"/>
</dbReference>
<keyword evidence="2" id="KW-1185">Reference proteome</keyword>
<evidence type="ECO:0000313" key="1">
    <source>
        <dbReference type="EMBL" id="MDI6101896.1"/>
    </source>
</evidence>
<name>A0ABT6WQ71_9ACTN</name>
<organism evidence="1 2">
    <name type="scientific">Actinoplanes sandaracinus</name>
    <dbReference type="NCBI Taxonomy" id="3045177"/>
    <lineage>
        <taxon>Bacteria</taxon>
        <taxon>Bacillati</taxon>
        <taxon>Actinomycetota</taxon>
        <taxon>Actinomycetes</taxon>
        <taxon>Micromonosporales</taxon>
        <taxon>Micromonosporaceae</taxon>
        <taxon>Actinoplanes</taxon>
    </lineage>
</organism>